<reference evidence="2 3" key="1">
    <citation type="submission" date="2020-07" db="EMBL/GenBank/DDBJ databases">
        <title>Comparative genomics of pyrophilous fungi reveals a link between fire events and developmental genes.</title>
        <authorList>
            <consortium name="DOE Joint Genome Institute"/>
            <person name="Steindorff A.S."/>
            <person name="Carver A."/>
            <person name="Calhoun S."/>
            <person name="Stillman K."/>
            <person name="Liu H."/>
            <person name="Lipzen A."/>
            <person name="Pangilinan J."/>
            <person name="Labutti K."/>
            <person name="Bruns T.D."/>
            <person name="Grigoriev I.V."/>
        </authorList>
    </citation>
    <scope>NUCLEOTIDE SEQUENCE [LARGE SCALE GENOMIC DNA]</scope>
    <source>
        <strain evidence="2 3">CBS 144469</strain>
    </source>
</reference>
<evidence type="ECO:0000313" key="2">
    <source>
        <dbReference type="EMBL" id="KAF6751245.1"/>
    </source>
</evidence>
<keyword evidence="1" id="KW-1133">Transmembrane helix</keyword>
<protein>
    <submittedName>
        <fullName evidence="2">Uncharacterized protein</fullName>
    </submittedName>
</protein>
<name>A0A8H6HQC2_9AGAR</name>
<evidence type="ECO:0000313" key="3">
    <source>
        <dbReference type="Proteomes" id="UP000521943"/>
    </source>
</evidence>
<feature type="transmembrane region" description="Helical" evidence="1">
    <location>
        <begin position="29"/>
        <end position="53"/>
    </location>
</feature>
<gene>
    <name evidence="2" type="ORF">DFP72DRAFT_1071450</name>
</gene>
<comment type="caution">
    <text evidence="2">The sequence shown here is derived from an EMBL/GenBank/DDBJ whole genome shotgun (WGS) entry which is preliminary data.</text>
</comment>
<dbReference type="Proteomes" id="UP000521943">
    <property type="component" value="Unassembled WGS sequence"/>
</dbReference>
<proteinExistence type="predicted"/>
<organism evidence="2 3">
    <name type="scientific">Ephemerocybe angulata</name>
    <dbReference type="NCBI Taxonomy" id="980116"/>
    <lineage>
        <taxon>Eukaryota</taxon>
        <taxon>Fungi</taxon>
        <taxon>Dikarya</taxon>
        <taxon>Basidiomycota</taxon>
        <taxon>Agaricomycotina</taxon>
        <taxon>Agaricomycetes</taxon>
        <taxon>Agaricomycetidae</taxon>
        <taxon>Agaricales</taxon>
        <taxon>Agaricineae</taxon>
        <taxon>Psathyrellaceae</taxon>
        <taxon>Ephemerocybe</taxon>
    </lineage>
</organism>
<keyword evidence="1" id="KW-0472">Membrane</keyword>
<keyword evidence="1" id="KW-0812">Transmembrane</keyword>
<sequence length="55" mass="5727">MSALPCSGPGNCGAKPVQLPLHFGLVPPLSSFVLLLGVALWQHIMNIAFGLLVNS</sequence>
<accession>A0A8H6HQC2</accession>
<keyword evidence="3" id="KW-1185">Reference proteome</keyword>
<dbReference type="AlphaFoldDB" id="A0A8H6HQC2"/>
<dbReference type="EMBL" id="JACGCI010000051">
    <property type="protein sequence ID" value="KAF6751245.1"/>
    <property type="molecule type" value="Genomic_DNA"/>
</dbReference>
<evidence type="ECO:0000256" key="1">
    <source>
        <dbReference type="SAM" id="Phobius"/>
    </source>
</evidence>